<evidence type="ECO:0000256" key="3">
    <source>
        <dbReference type="ARBA" id="ARBA00034247"/>
    </source>
</evidence>
<dbReference type="Proteomes" id="UP000304912">
    <property type="component" value="Chromosome"/>
</dbReference>
<name>A0A5B7Y9D6_9ALTE</name>
<keyword evidence="4" id="KW-1133">Transmembrane helix</keyword>
<dbReference type="GO" id="GO:0043709">
    <property type="term" value="P:cell adhesion involved in single-species biofilm formation"/>
    <property type="evidence" value="ECO:0007669"/>
    <property type="project" value="TreeGrafter"/>
</dbReference>
<keyword evidence="8" id="KW-1185">Reference proteome</keyword>
<gene>
    <name evidence="7" type="ORF">FBQ74_01580</name>
</gene>
<dbReference type="PANTHER" id="PTHR45138:SF9">
    <property type="entry name" value="DIGUANYLATE CYCLASE DGCM-RELATED"/>
    <property type="match status" value="1"/>
</dbReference>
<proteinExistence type="predicted"/>
<dbReference type="InterPro" id="IPR043128">
    <property type="entry name" value="Rev_trsase/Diguanyl_cyclase"/>
</dbReference>
<keyword evidence="4" id="KW-0472">Membrane</keyword>
<dbReference type="GO" id="GO:0052621">
    <property type="term" value="F:diguanylate cyclase activity"/>
    <property type="evidence" value="ECO:0007669"/>
    <property type="project" value="UniProtKB-EC"/>
</dbReference>
<feature type="signal peptide" evidence="5">
    <location>
        <begin position="1"/>
        <end position="20"/>
    </location>
</feature>
<dbReference type="Gene3D" id="3.30.70.270">
    <property type="match status" value="1"/>
</dbReference>
<evidence type="ECO:0000259" key="6">
    <source>
        <dbReference type="PROSITE" id="PS50887"/>
    </source>
</evidence>
<dbReference type="PANTHER" id="PTHR45138">
    <property type="entry name" value="REGULATORY COMPONENTS OF SENSORY TRANSDUCTION SYSTEM"/>
    <property type="match status" value="1"/>
</dbReference>
<comment type="catalytic activity">
    <reaction evidence="3">
        <text>2 GTP = 3',3'-c-di-GMP + 2 diphosphate</text>
        <dbReference type="Rhea" id="RHEA:24898"/>
        <dbReference type="ChEBI" id="CHEBI:33019"/>
        <dbReference type="ChEBI" id="CHEBI:37565"/>
        <dbReference type="ChEBI" id="CHEBI:58805"/>
        <dbReference type="EC" id="2.7.7.65"/>
    </reaction>
</comment>
<sequence length="614" mass="70747">MYLRLITTFLLLWSSKAVFADTPADYLAERRQILGQAPENRQEALEGHPFNVETVLGKYFYLSSFLYVENDPAFYALADSELETLRNKYPEYYYEREVLMTWLSDLPDEEKFEAFRDIQNIARQNSWVRIEGWATSMLVSSLQSSELHFNAVIEMNNFIHRAPHSDKSGMTYDYTLQSIFYQMFSSLYSLNDFQGALKFCHKYKAYSPDDISVQIDGISCEISVLLRLDRLEEVQSKLKIMSKLVESADLIDSRIRLLMLSAAYYREKDRPDLLFLYAKDALDLHLKHNSSLSPTVYGLYSLLTASQLELKNAEKAEFYLNKMRAVTPTSQTTGPEADINDLTAQARILNLKGEYEKAITYYEKLLKALYFKEDAKFSFREMRGVGNAINAREVKLTKQQLAQSKDYLKIVTVIATVTTLSTIIASIVLWRLVRRKRDLERFSRLDSLTRVYNRWFAIDTIKARLKEMKRQDDKLCVALIDLDHFKRINDLYGHQTGDAVLSHFARLCKYQFRDQDVFGRYGGEEFVLMLNGATQHDASTKLQALRNILSHQDLSKLGAEGALEFSAGVVEVSEKADITQVLSQCDKHLYAAKHNGRNQDICAPFRPSVQDDIL</sequence>
<protein>
    <recommendedName>
        <fullName evidence="2">diguanylate cyclase</fullName>
        <ecNumber evidence="2">2.7.7.65</ecNumber>
    </recommendedName>
</protein>
<comment type="cofactor">
    <cofactor evidence="1">
        <name>Mg(2+)</name>
        <dbReference type="ChEBI" id="CHEBI:18420"/>
    </cofactor>
</comment>
<dbReference type="PROSITE" id="PS50887">
    <property type="entry name" value="GGDEF"/>
    <property type="match status" value="1"/>
</dbReference>
<dbReference type="SUPFAM" id="SSF48452">
    <property type="entry name" value="TPR-like"/>
    <property type="match status" value="1"/>
</dbReference>
<evidence type="ECO:0000256" key="5">
    <source>
        <dbReference type="SAM" id="SignalP"/>
    </source>
</evidence>
<evidence type="ECO:0000313" key="8">
    <source>
        <dbReference type="Proteomes" id="UP000304912"/>
    </source>
</evidence>
<dbReference type="OrthoDB" id="6377654at2"/>
<feature type="transmembrane region" description="Helical" evidence="4">
    <location>
        <begin position="407"/>
        <end position="433"/>
    </location>
</feature>
<dbReference type="GO" id="GO:0005886">
    <property type="term" value="C:plasma membrane"/>
    <property type="evidence" value="ECO:0007669"/>
    <property type="project" value="TreeGrafter"/>
</dbReference>
<dbReference type="SMART" id="SM00267">
    <property type="entry name" value="GGDEF"/>
    <property type="match status" value="1"/>
</dbReference>
<feature type="domain" description="GGDEF" evidence="6">
    <location>
        <begin position="473"/>
        <end position="605"/>
    </location>
</feature>
<accession>A0A5B7Y9D6</accession>
<evidence type="ECO:0000256" key="1">
    <source>
        <dbReference type="ARBA" id="ARBA00001946"/>
    </source>
</evidence>
<dbReference type="NCBIfam" id="TIGR00254">
    <property type="entry name" value="GGDEF"/>
    <property type="match status" value="1"/>
</dbReference>
<dbReference type="InterPro" id="IPR029787">
    <property type="entry name" value="Nucleotide_cyclase"/>
</dbReference>
<dbReference type="SUPFAM" id="SSF55073">
    <property type="entry name" value="Nucleotide cyclase"/>
    <property type="match status" value="1"/>
</dbReference>
<dbReference type="KEGG" id="salk:FBQ74_01580"/>
<keyword evidence="4" id="KW-0812">Transmembrane</keyword>
<dbReference type="EMBL" id="CP039852">
    <property type="protein sequence ID" value="QCZ92244.1"/>
    <property type="molecule type" value="Genomic_DNA"/>
</dbReference>
<dbReference type="EC" id="2.7.7.65" evidence="2"/>
<dbReference type="Pfam" id="PF00990">
    <property type="entry name" value="GGDEF"/>
    <property type="match status" value="1"/>
</dbReference>
<feature type="chain" id="PRO_5023058892" description="diguanylate cyclase" evidence="5">
    <location>
        <begin position="21"/>
        <end position="614"/>
    </location>
</feature>
<dbReference type="InterPro" id="IPR000160">
    <property type="entry name" value="GGDEF_dom"/>
</dbReference>
<dbReference type="AlphaFoldDB" id="A0A5B7Y9D6"/>
<dbReference type="GO" id="GO:1902201">
    <property type="term" value="P:negative regulation of bacterial-type flagellum-dependent cell motility"/>
    <property type="evidence" value="ECO:0007669"/>
    <property type="project" value="TreeGrafter"/>
</dbReference>
<evidence type="ECO:0000256" key="4">
    <source>
        <dbReference type="SAM" id="Phobius"/>
    </source>
</evidence>
<dbReference type="FunFam" id="3.30.70.270:FF:000001">
    <property type="entry name" value="Diguanylate cyclase domain protein"/>
    <property type="match status" value="1"/>
</dbReference>
<organism evidence="7 8">
    <name type="scientific">Salinimonas iocasae</name>
    <dbReference type="NCBI Taxonomy" id="2572577"/>
    <lineage>
        <taxon>Bacteria</taxon>
        <taxon>Pseudomonadati</taxon>
        <taxon>Pseudomonadota</taxon>
        <taxon>Gammaproteobacteria</taxon>
        <taxon>Alteromonadales</taxon>
        <taxon>Alteromonadaceae</taxon>
        <taxon>Alteromonas/Salinimonas group</taxon>
        <taxon>Salinimonas</taxon>
    </lineage>
</organism>
<reference evidence="7 8" key="1">
    <citation type="submission" date="2019-04" db="EMBL/GenBank/DDBJ databases">
        <title>Salinimonas iocasae sp. nov., a halophilic bacterium isolated from the outer tube casing of tubeworms in Okinawa Trough.</title>
        <authorList>
            <person name="Zhang H."/>
            <person name="Wang H."/>
            <person name="Li C."/>
        </authorList>
    </citation>
    <scope>NUCLEOTIDE SEQUENCE [LARGE SCALE GENOMIC DNA]</scope>
    <source>
        <strain evidence="7 8">KX18D6</strain>
    </source>
</reference>
<dbReference type="InterPro" id="IPR011990">
    <property type="entry name" value="TPR-like_helical_dom_sf"/>
</dbReference>
<evidence type="ECO:0000256" key="2">
    <source>
        <dbReference type="ARBA" id="ARBA00012528"/>
    </source>
</evidence>
<dbReference type="Gene3D" id="1.25.40.10">
    <property type="entry name" value="Tetratricopeptide repeat domain"/>
    <property type="match status" value="1"/>
</dbReference>
<keyword evidence="5" id="KW-0732">Signal</keyword>
<dbReference type="CDD" id="cd01949">
    <property type="entry name" value="GGDEF"/>
    <property type="match status" value="1"/>
</dbReference>
<dbReference type="InterPro" id="IPR050469">
    <property type="entry name" value="Diguanylate_Cyclase"/>
</dbReference>
<evidence type="ECO:0000313" key="7">
    <source>
        <dbReference type="EMBL" id="QCZ92244.1"/>
    </source>
</evidence>